<dbReference type="Gene3D" id="2.20.25.240">
    <property type="match status" value="1"/>
</dbReference>
<dbReference type="AlphaFoldDB" id="A0A814CQU0"/>
<proteinExistence type="predicted"/>
<evidence type="ECO:0000313" key="2">
    <source>
        <dbReference type="Proteomes" id="UP000663879"/>
    </source>
</evidence>
<reference evidence="1" key="1">
    <citation type="submission" date="2021-02" db="EMBL/GenBank/DDBJ databases">
        <authorList>
            <person name="Nowell W R."/>
        </authorList>
    </citation>
    <scope>NUCLEOTIDE SEQUENCE</scope>
    <source>
        <strain evidence="1">Ploen Becks lab</strain>
    </source>
</reference>
<dbReference type="Proteomes" id="UP000663879">
    <property type="component" value="Unassembled WGS sequence"/>
</dbReference>
<evidence type="ECO:0000313" key="1">
    <source>
        <dbReference type="EMBL" id="CAF0944498.1"/>
    </source>
</evidence>
<organism evidence="1 2">
    <name type="scientific">Brachionus calyciflorus</name>
    <dbReference type="NCBI Taxonomy" id="104777"/>
    <lineage>
        <taxon>Eukaryota</taxon>
        <taxon>Metazoa</taxon>
        <taxon>Spiralia</taxon>
        <taxon>Gnathifera</taxon>
        <taxon>Rotifera</taxon>
        <taxon>Eurotatoria</taxon>
        <taxon>Monogononta</taxon>
        <taxon>Pseudotrocha</taxon>
        <taxon>Ploima</taxon>
        <taxon>Brachionidae</taxon>
        <taxon>Brachionus</taxon>
    </lineage>
</organism>
<dbReference type="EMBL" id="CAJNOC010002644">
    <property type="protein sequence ID" value="CAF0944498.1"/>
    <property type="molecule type" value="Genomic_DNA"/>
</dbReference>
<comment type="caution">
    <text evidence="1">The sequence shown here is derived from an EMBL/GenBank/DDBJ whole genome shotgun (WGS) entry which is preliminary data.</text>
</comment>
<protein>
    <recommendedName>
        <fullName evidence="3">FLYWCH-type domain-containing protein</fullName>
    </recommendedName>
</protein>
<keyword evidence="2" id="KW-1185">Reference proteome</keyword>
<gene>
    <name evidence="1" type="ORF">OXX778_LOCUS13609</name>
</gene>
<evidence type="ECO:0008006" key="3">
    <source>
        <dbReference type="Google" id="ProtNLM"/>
    </source>
</evidence>
<accession>A0A814CQU0</accession>
<feature type="non-terminal residue" evidence="1">
    <location>
        <position position="86"/>
    </location>
</feature>
<sequence>MTSEKITLIQRNFGIENKIQSNSHPVAIYQYRTYWWKEENADKSVRYACSQTKRQKCTAIKKIKDEAVVVETGHHFDHMLDEADVK</sequence>
<name>A0A814CQU0_9BILA</name>